<name>A0A0E9UZX5_ANGAN</name>
<dbReference type="EMBL" id="GBXM01039665">
    <property type="protein sequence ID" value="JAH68912.1"/>
    <property type="molecule type" value="Transcribed_RNA"/>
</dbReference>
<sequence>MSSYLSLYFSGVLLNPRRWLRQCSHTR</sequence>
<proteinExistence type="predicted"/>
<evidence type="ECO:0000313" key="1">
    <source>
        <dbReference type="EMBL" id="JAH71342.1"/>
    </source>
</evidence>
<accession>A0A0E9UZX5</accession>
<reference evidence="1" key="1">
    <citation type="submission" date="2014-11" db="EMBL/GenBank/DDBJ databases">
        <authorList>
            <person name="Amaro Gonzalez C."/>
        </authorList>
    </citation>
    <scope>NUCLEOTIDE SEQUENCE</scope>
</reference>
<reference evidence="1" key="2">
    <citation type="journal article" date="2015" name="Fish Shellfish Immunol.">
        <title>Early steps in the European eel (Anguilla anguilla)-Vibrio vulnificus interaction in the gills: Role of the RtxA13 toxin.</title>
        <authorList>
            <person name="Callol A."/>
            <person name="Pajuelo D."/>
            <person name="Ebbesson L."/>
            <person name="Teles M."/>
            <person name="MacKenzie S."/>
            <person name="Amaro C."/>
        </authorList>
    </citation>
    <scope>NUCLEOTIDE SEQUENCE</scope>
</reference>
<protein>
    <submittedName>
        <fullName evidence="1">Uncharacterized protein</fullName>
    </submittedName>
</protein>
<dbReference type="AlphaFoldDB" id="A0A0E9UZX5"/>
<dbReference type="EMBL" id="GBXM01037235">
    <property type="protein sequence ID" value="JAH71342.1"/>
    <property type="molecule type" value="Transcribed_RNA"/>
</dbReference>
<organism evidence="1">
    <name type="scientific">Anguilla anguilla</name>
    <name type="common">European freshwater eel</name>
    <name type="synonym">Muraena anguilla</name>
    <dbReference type="NCBI Taxonomy" id="7936"/>
    <lineage>
        <taxon>Eukaryota</taxon>
        <taxon>Metazoa</taxon>
        <taxon>Chordata</taxon>
        <taxon>Craniata</taxon>
        <taxon>Vertebrata</taxon>
        <taxon>Euteleostomi</taxon>
        <taxon>Actinopterygii</taxon>
        <taxon>Neopterygii</taxon>
        <taxon>Teleostei</taxon>
        <taxon>Anguilliformes</taxon>
        <taxon>Anguillidae</taxon>
        <taxon>Anguilla</taxon>
    </lineage>
</organism>